<reference evidence="1" key="1">
    <citation type="submission" date="2018-02" db="EMBL/GenBank/DDBJ databases">
        <title>Rhizophora mucronata_Transcriptome.</title>
        <authorList>
            <person name="Meera S.P."/>
            <person name="Sreeshan A."/>
            <person name="Augustine A."/>
        </authorList>
    </citation>
    <scope>NUCLEOTIDE SEQUENCE</scope>
    <source>
        <tissue evidence="1">Leaf</tissue>
    </source>
</reference>
<organism evidence="1">
    <name type="scientific">Rhizophora mucronata</name>
    <name type="common">Asiatic mangrove</name>
    <dbReference type="NCBI Taxonomy" id="61149"/>
    <lineage>
        <taxon>Eukaryota</taxon>
        <taxon>Viridiplantae</taxon>
        <taxon>Streptophyta</taxon>
        <taxon>Embryophyta</taxon>
        <taxon>Tracheophyta</taxon>
        <taxon>Spermatophyta</taxon>
        <taxon>Magnoliopsida</taxon>
        <taxon>eudicotyledons</taxon>
        <taxon>Gunneridae</taxon>
        <taxon>Pentapetalae</taxon>
        <taxon>rosids</taxon>
        <taxon>fabids</taxon>
        <taxon>Malpighiales</taxon>
        <taxon>Rhizophoraceae</taxon>
        <taxon>Rhizophora</taxon>
    </lineage>
</organism>
<protein>
    <submittedName>
        <fullName evidence="1">Uncharacterized protein MANES_15G110500</fullName>
    </submittedName>
</protein>
<name>A0A2P2J0F3_RHIMU</name>
<proteinExistence type="predicted"/>
<dbReference type="EMBL" id="GGEC01006442">
    <property type="protein sequence ID" value="MBW86925.1"/>
    <property type="molecule type" value="Transcribed_RNA"/>
</dbReference>
<sequence length="67" mass="7505">MTGFSASWRKASPFAAPNAIFILVDHGRGSNTLENRLFSTLPRAMYSYIKTRCSSSQQYPINLTKFG</sequence>
<evidence type="ECO:0000313" key="1">
    <source>
        <dbReference type="EMBL" id="MBW86925.1"/>
    </source>
</evidence>
<accession>A0A2P2J0F3</accession>
<dbReference type="AlphaFoldDB" id="A0A2P2J0F3"/>